<evidence type="ECO:0000259" key="3">
    <source>
        <dbReference type="Pfam" id="PF19843"/>
    </source>
</evidence>
<dbReference type="InterPro" id="IPR046281">
    <property type="entry name" value="DUF6318"/>
</dbReference>
<evidence type="ECO:0000256" key="2">
    <source>
        <dbReference type="SAM" id="SignalP"/>
    </source>
</evidence>
<keyword evidence="5" id="KW-1185">Reference proteome</keyword>
<accession>A0ABY4YZD8</accession>
<gene>
    <name evidence="4" type="ORF">NF556_08815</name>
</gene>
<proteinExistence type="predicted"/>
<feature type="compositionally biased region" description="Low complexity" evidence="1">
    <location>
        <begin position="34"/>
        <end position="47"/>
    </location>
</feature>
<organism evidence="4 5">
    <name type="scientific">Ornithinimicrobium faecis</name>
    <dbReference type="NCBI Taxonomy" id="2934158"/>
    <lineage>
        <taxon>Bacteria</taxon>
        <taxon>Bacillati</taxon>
        <taxon>Actinomycetota</taxon>
        <taxon>Actinomycetes</taxon>
        <taxon>Micrococcales</taxon>
        <taxon>Ornithinimicrobiaceae</taxon>
        <taxon>Ornithinimicrobium</taxon>
    </lineage>
</organism>
<sequence>MTLTLIAAGALLAGCSGEAEPADPPTGEDALTSETAPTTDAAPTTEAPPDDVVETSSPPDVVETTEVAGPPELPDEATEDSEAGAAAFAEHYLNSLNYSTSTSTPGLLDNLADPDCQTCQNFQELVDSYTSNEHHSDGPVITFDPLEARSTGESMVILASVTQPVPATLDKDGTVVEEGLEPSSFEMAIRLHWVDDGWKILEIQAE</sequence>
<feature type="domain" description="DUF6318" evidence="3">
    <location>
        <begin position="71"/>
        <end position="202"/>
    </location>
</feature>
<dbReference type="RefSeq" id="WP_252595759.1">
    <property type="nucleotide sequence ID" value="NZ_CP099489.1"/>
</dbReference>
<feature type="region of interest" description="Disordered" evidence="1">
    <location>
        <begin position="16"/>
        <end position="82"/>
    </location>
</feature>
<name>A0ABY4YZD8_9MICO</name>
<dbReference type="EMBL" id="CP099489">
    <property type="protein sequence ID" value="USQ82153.1"/>
    <property type="molecule type" value="Genomic_DNA"/>
</dbReference>
<feature type="signal peptide" evidence="2">
    <location>
        <begin position="1"/>
        <end position="21"/>
    </location>
</feature>
<protein>
    <submittedName>
        <fullName evidence="4">DUF6318 family protein</fullName>
    </submittedName>
</protein>
<reference evidence="4" key="1">
    <citation type="submission" date="2022-06" db="EMBL/GenBank/DDBJ databases">
        <title>Ornithinimicrobium HY1793.</title>
        <authorList>
            <person name="Huang Y."/>
        </authorList>
    </citation>
    <scope>NUCLEOTIDE SEQUENCE</scope>
    <source>
        <strain evidence="4">HY1793</strain>
    </source>
</reference>
<evidence type="ECO:0000256" key="1">
    <source>
        <dbReference type="SAM" id="MobiDB-lite"/>
    </source>
</evidence>
<keyword evidence="2" id="KW-0732">Signal</keyword>
<dbReference type="Proteomes" id="UP001056455">
    <property type="component" value="Chromosome"/>
</dbReference>
<evidence type="ECO:0000313" key="4">
    <source>
        <dbReference type="EMBL" id="USQ82153.1"/>
    </source>
</evidence>
<evidence type="ECO:0000313" key="5">
    <source>
        <dbReference type="Proteomes" id="UP001056455"/>
    </source>
</evidence>
<feature type="compositionally biased region" description="Acidic residues" evidence="1">
    <location>
        <begin position="73"/>
        <end position="82"/>
    </location>
</feature>
<dbReference type="Pfam" id="PF19843">
    <property type="entry name" value="DUF6318"/>
    <property type="match status" value="1"/>
</dbReference>
<feature type="chain" id="PRO_5047508715" evidence="2">
    <location>
        <begin position="22"/>
        <end position="206"/>
    </location>
</feature>